<dbReference type="RefSeq" id="WP_321543540.1">
    <property type="nucleotide sequence ID" value="NZ_JAXIVS010000001.1"/>
</dbReference>
<feature type="compositionally biased region" description="Basic and acidic residues" evidence="1">
    <location>
        <begin position="45"/>
        <end position="55"/>
    </location>
</feature>
<keyword evidence="3" id="KW-1185">Reference proteome</keyword>
<name>A0ABU5GV83_9BACT</name>
<evidence type="ECO:0000256" key="1">
    <source>
        <dbReference type="SAM" id="MobiDB-lite"/>
    </source>
</evidence>
<feature type="region of interest" description="Disordered" evidence="1">
    <location>
        <begin position="1"/>
        <end position="55"/>
    </location>
</feature>
<sequence>MATDPKERKQEQERPREAGAEREKPAENADKAKEGMPGYGQPPGEVRKPLPDQGW</sequence>
<feature type="compositionally biased region" description="Basic and acidic residues" evidence="1">
    <location>
        <begin position="1"/>
        <end position="34"/>
    </location>
</feature>
<proteinExistence type="predicted"/>
<dbReference type="Proteomes" id="UP001291309">
    <property type="component" value="Unassembled WGS sequence"/>
</dbReference>
<evidence type="ECO:0000313" key="2">
    <source>
        <dbReference type="EMBL" id="MDY7224812.1"/>
    </source>
</evidence>
<comment type="caution">
    <text evidence="2">The sequence shown here is derived from an EMBL/GenBank/DDBJ whole genome shotgun (WGS) entry which is preliminary data.</text>
</comment>
<reference evidence="2 3" key="1">
    <citation type="submission" date="2023-12" db="EMBL/GenBank/DDBJ databases">
        <title>the genome sequence of Hyalangium sp. s54d21.</title>
        <authorList>
            <person name="Zhang X."/>
        </authorList>
    </citation>
    <scope>NUCLEOTIDE SEQUENCE [LARGE SCALE GENOMIC DNA]</scope>
    <source>
        <strain evidence="3">s54d21</strain>
    </source>
</reference>
<accession>A0ABU5GV83</accession>
<evidence type="ECO:0000313" key="3">
    <source>
        <dbReference type="Proteomes" id="UP001291309"/>
    </source>
</evidence>
<dbReference type="EMBL" id="JAXIVS010000001">
    <property type="protein sequence ID" value="MDY7224812.1"/>
    <property type="molecule type" value="Genomic_DNA"/>
</dbReference>
<organism evidence="2 3">
    <name type="scientific">Hyalangium rubrum</name>
    <dbReference type="NCBI Taxonomy" id="3103134"/>
    <lineage>
        <taxon>Bacteria</taxon>
        <taxon>Pseudomonadati</taxon>
        <taxon>Myxococcota</taxon>
        <taxon>Myxococcia</taxon>
        <taxon>Myxococcales</taxon>
        <taxon>Cystobacterineae</taxon>
        <taxon>Archangiaceae</taxon>
        <taxon>Hyalangium</taxon>
    </lineage>
</organism>
<gene>
    <name evidence="2" type="ORF">SYV04_00395</name>
</gene>
<protein>
    <submittedName>
        <fullName evidence="2">Uncharacterized protein</fullName>
    </submittedName>
</protein>